<evidence type="ECO:0000313" key="4">
    <source>
        <dbReference type="Proteomes" id="UP000241394"/>
    </source>
</evidence>
<name>A0A2R6PKN2_ACTCC</name>
<dbReference type="OrthoDB" id="687730at2759"/>
<keyword evidence="4" id="KW-1185">Reference proteome</keyword>
<dbReference type="SUPFAM" id="SSF49879">
    <property type="entry name" value="SMAD/FHA domain"/>
    <property type="match status" value="1"/>
</dbReference>
<dbReference type="OMA" id="ENWIVHE"/>
<dbReference type="Proteomes" id="UP000241394">
    <property type="component" value="Chromosome LG24"/>
</dbReference>
<dbReference type="Gene3D" id="2.60.200.20">
    <property type="match status" value="1"/>
</dbReference>
<comment type="caution">
    <text evidence="3">The sequence shown here is derived from an EMBL/GenBank/DDBJ whole genome shotgun (WGS) entry which is preliminary data.</text>
</comment>
<evidence type="ECO:0000313" key="3">
    <source>
        <dbReference type="EMBL" id="PSR92898.1"/>
    </source>
</evidence>
<reference evidence="3 4" key="1">
    <citation type="submission" date="2017-07" db="EMBL/GenBank/DDBJ databases">
        <title>An improved, manually edited Actinidia chinensis var. chinensis (kiwifruit) genome highlights the challenges associated with draft genomes and gene prediction in plants.</title>
        <authorList>
            <person name="Pilkington S."/>
            <person name="Crowhurst R."/>
            <person name="Hilario E."/>
            <person name="Nardozza S."/>
            <person name="Fraser L."/>
            <person name="Peng Y."/>
            <person name="Gunaseelan K."/>
            <person name="Simpson R."/>
            <person name="Tahir J."/>
            <person name="Deroles S."/>
            <person name="Templeton K."/>
            <person name="Luo Z."/>
            <person name="Davy M."/>
            <person name="Cheng C."/>
            <person name="Mcneilage M."/>
            <person name="Scaglione D."/>
            <person name="Liu Y."/>
            <person name="Zhang Q."/>
            <person name="Datson P."/>
            <person name="De Silva N."/>
            <person name="Gardiner S."/>
            <person name="Bassett H."/>
            <person name="Chagne D."/>
            <person name="Mccallum J."/>
            <person name="Dzierzon H."/>
            <person name="Deng C."/>
            <person name="Wang Y.-Y."/>
            <person name="Barron N."/>
            <person name="Manako K."/>
            <person name="Bowen J."/>
            <person name="Foster T."/>
            <person name="Erridge Z."/>
            <person name="Tiffin H."/>
            <person name="Waite C."/>
            <person name="Davies K."/>
            <person name="Grierson E."/>
            <person name="Laing W."/>
            <person name="Kirk R."/>
            <person name="Chen X."/>
            <person name="Wood M."/>
            <person name="Montefiori M."/>
            <person name="Brummell D."/>
            <person name="Schwinn K."/>
            <person name="Catanach A."/>
            <person name="Fullerton C."/>
            <person name="Li D."/>
            <person name="Meiyalaghan S."/>
            <person name="Nieuwenhuizen N."/>
            <person name="Read N."/>
            <person name="Prakash R."/>
            <person name="Hunter D."/>
            <person name="Zhang H."/>
            <person name="Mckenzie M."/>
            <person name="Knabel M."/>
            <person name="Harris A."/>
            <person name="Allan A."/>
            <person name="Chen A."/>
            <person name="Janssen B."/>
            <person name="Plunkett B."/>
            <person name="Dwamena C."/>
            <person name="Voogd C."/>
            <person name="Leif D."/>
            <person name="Lafferty D."/>
            <person name="Souleyre E."/>
            <person name="Varkonyi-Gasic E."/>
            <person name="Gambi F."/>
            <person name="Hanley J."/>
            <person name="Yao J.-L."/>
            <person name="Cheung J."/>
            <person name="David K."/>
            <person name="Warren B."/>
            <person name="Marsh K."/>
            <person name="Snowden K."/>
            <person name="Lin-Wang K."/>
            <person name="Brian L."/>
            <person name="Martinez-Sanchez M."/>
            <person name="Wang M."/>
            <person name="Ileperuma N."/>
            <person name="Macnee N."/>
            <person name="Campin R."/>
            <person name="Mcatee P."/>
            <person name="Drummond R."/>
            <person name="Espley R."/>
            <person name="Ireland H."/>
            <person name="Wu R."/>
            <person name="Atkinson R."/>
            <person name="Karunairetnam S."/>
            <person name="Bulley S."/>
            <person name="Chunkath S."/>
            <person name="Hanley Z."/>
            <person name="Storey R."/>
            <person name="Thrimawithana A."/>
            <person name="Thomson S."/>
            <person name="David C."/>
            <person name="Testolin R."/>
        </authorList>
    </citation>
    <scope>NUCLEOTIDE SEQUENCE [LARGE SCALE GENOMIC DNA]</scope>
    <source>
        <strain evidence="4">cv. Red5</strain>
        <tissue evidence="3">Young leaf</tissue>
    </source>
</reference>
<dbReference type="AlphaFoldDB" id="A0A2R6PKN2"/>
<dbReference type="FunCoup" id="A0A2R6PKN2">
    <property type="interactions" value="183"/>
</dbReference>
<dbReference type="PROSITE" id="PS50006">
    <property type="entry name" value="FHA_DOMAIN"/>
    <property type="match status" value="1"/>
</dbReference>
<dbReference type="STRING" id="1590841.A0A2R6PKN2"/>
<dbReference type="Pfam" id="PF00498">
    <property type="entry name" value="FHA"/>
    <property type="match status" value="1"/>
</dbReference>
<reference evidence="4" key="2">
    <citation type="journal article" date="2018" name="BMC Genomics">
        <title>A manually annotated Actinidia chinensis var. chinensis (kiwifruit) genome highlights the challenges associated with draft genomes and gene prediction in plants.</title>
        <authorList>
            <person name="Pilkington S.M."/>
            <person name="Crowhurst R."/>
            <person name="Hilario E."/>
            <person name="Nardozza S."/>
            <person name="Fraser L."/>
            <person name="Peng Y."/>
            <person name="Gunaseelan K."/>
            <person name="Simpson R."/>
            <person name="Tahir J."/>
            <person name="Deroles S.C."/>
            <person name="Templeton K."/>
            <person name="Luo Z."/>
            <person name="Davy M."/>
            <person name="Cheng C."/>
            <person name="McNeilage M."/>
            <person name="Scaglione D."/>
            <person name="Liu Y."/>
            <person name="Zhang Q."/>
            <person name="Datson P."/>
            <person name="De Silva N."/>
            <person name="Gardiner S.E."/>
            <person name="Bassett H."/>
            <person name="Chagne D."/>
            <person name="McCallum J."/>
            <person name="Dzierzon H."/>
            <person name="Deng C."/>
            <person name="Wang Y.Y."/>
            <person name="Barron L."/>
            <person name="Manako K."/>
            <person name="Bowen J."/>
            <person name="Foster T.M."/>
            <person name="Erridge Z.A."/>
            <person name="Tiffin H."/>
            <person name="Waite C.N."/>
            <person name="Davies K.M."/>
            <person name="Grierson E.P."/>
            <person name="Laing W.A."/>
            <person name="Kirk R."/>
            <person name="Chen X."/>
            <person name="Wood M."/>
            <person name="Montefiori M."/>
            <person name="Brummell D.A."/>
            <person name="Schwinn K.E."/>
            <person name="Catanach A."/>
            <person name="Fullerton C."/>
            <person name="Li D."/>
            <person name="Meiyalaghan S."/>
            <person name="Nieuwenhuizen N."/>
            <person name="Read N."/>
            <person name="Prakash R."/>
            <person name="Hunter D."/>
            <person name="Zhang H."/>
            <person name="McKenzie M."/>
            <person name="Knabel M."/>
            <person name="Harris A."/>
            <person name="Allan A.C."/>
            <person name="Gleave A."/>
            <person name="Chen A."/>
            <person name="Janssen B.J."/>
            <person name="Plunkett B."/>
            <person name="Ampomah-Dwamena C."/>
            <person name="Voogd C."/>
            <person name="Leif D."/>
            <person name="Lafferty D."/>
            <person name="Souleyre E.J.F."/>
            <person name="Varkonyi-Gasic E."/>
            <person name="Gambi F."/>
            <person name="Hanley J."/>
            <person name="Yao J.L."/>
            <person name="Cheung J."/>
            <person name="David K.M."/>
            <person name="Warren B."/>
            <person name="Marsh K."/>
            <person name="Snowden K.C."/>
            <person name="Lin-Wang K."/>
            <person name="Brian L."/>
            <person name="Martinez-Sanchez M."/>
            <person name="Wang M."/>
            <person name="Ileperuma N."/>
            <person name="Macnee N."/>
            <person name="Campin R."/>
            <person name="McAtee P."/>
            <person name="Drummond R.S.M."/>
            <person name="Espley R.V."/>
            <person name="Ireland H.S."/>
            <person name="Wu R."/>
            <person name="Atkinson R.G."/>
            <person name="Karunairetnam S."/>
            <person name="Bulley S."/>
            <person name="Chunkath S."/>
            <person name="Hanley Z."/>
            <person name="Storey R."/>
            <person name="Thrimawithana A.H."/>
            <person name="Thomson S."/>
            <person name="David C."/>
            <person name="Testolin R."/>
            <person name="Huang H."/>
            <person name="Hellens R.P."/>
            <person name="Schaffer R.J."/>
        </authorList>
    </citation>
    <scope>NUCLEOTIDE SEQUENCE [LARGE SCALE GENOMIC DNA]</scope>
    <source>
        <strain evidence="4">cv. Red5</strain>
    </source>
</reference>
<sequence length="444" mass="48103">MAEQGSTLKLIMEKGPKEGENLEFRPGSVIRIGRVVRGNTLVIKDAGVSSKHLTIESKPGQWVVTDLDSSNGTVLNGLQLQPLTPSVLSDGDVIKFGEFTSIKVKIEVHGGDSRLRRNPKRGTAKEEESGGEVVVAENCSRRGRSKANLASICEDGALGLGIGGELGNTVGLGAENCGRRGGSKVNLGLIGEDSALGLGIRGELGTAVGVVTEKPRGRGRPRKGEVVKSEPEKSLCEVESVEELVNVGLIEAKQGRQVSTRRTRSLKDKEDSSGCGNGCKEIEIPVQIVRKMTRGGTRRKKNLGGEPLECVMNEVLAEKKDVKESNLEQEECKMVEGNLINEEMEAVQAEALEDKNVKERGQSGQESLATLSGDKESGVEAGDGPDLEKMTLGEWFDYLEVYLPKQIYEGTEEMILRMNQSAEKFHEFVLKQMNDKEKGKLPMS</sequence>
<dbReference type="PANTHER" id="PTHR23308">
    <property type="entry name" value="NUCLEAR INHIBITOR OF PROTEIN PHOSPHATASE-1"/>
    <property type="match status" value="1"/>
</dbReference>
<feature type="region of interest" description="Disordered" evidence="1">
    <location>
        <begin position="353"/>
        <end position="386"/>
    </location>
</feature>
<evidence type="ECO:0000259" key="2">
    <source>
        <dbReference type="PROSITE" id="PS50006"/>
    </source>
</evidence>
<dbReference type="Gramene" id="PSR92898">
    <property type="protein sequence ID" value="PSR92898"/>
    <property type="gene ID" value="CEY00_Acc27501"/>
</dbReference>
<dbReference type="EMBL" id="NKQK01000024">
    <property type="protein sequence ID" value="PSR92898.1"/>
    <property type="molecule type" value="Genomic_DNA"/>
</dbReference>
<protein>
    <submittedName>
        <fullName evidence="3">FHA domain-containing protein</fullName>
    </submittedName>
</protein>
<proteinExistence type="predicted"/>
<dbReference type="InterPro" id="IPR050923">
    <property type="entry name" value="Cell_Proc_Reg/RNA_Proc"/>
</dbReference>
<dbReference type="InterPro" id="IPR008984">
    <property type="entry name" value="SMAD_FHA_dom_sf"/>
</dbReference>
<evidence type="ECO:0000256" key="1">
    <source>
        <dbReference type="SAM" id="MobiDB-lite"/>
    </source>
</evidence>
<gene>
    <name evidence="3" type="ORF">CEY00_Acc27501</name>
</gene>
<accession>A0A2R6PKN2</accession>
<organism evidence="3 4">
    <name type="scientific">Actinidia chinensis var. chinensis</name>
    <name type="common">Chinese soft-hair kiwi</name>
    <dbReference type="NCBI Taxonomy" id="1590841"/>
    <lineage>
        <taxon>Eukaryota</taxon>
        <taxon>Viridiplantae</taxon>
        <taxon>Streptophyta</taxon>
        <taxon>Embryophyta</taxon>
        <taxon>Tracheophyta</taxon>
        <taxon>Spermatophyta</taxon>
        <taxon>Magnoliopsida</taxon>
        <taxon>eudicotyledons</taxon>
        <taxon>Gunneridae</taxon>
        <taxon>Pentapetalae</taxon>
        <taxon>asterids</taxon>
        <taxon>Ericales</taxon>
        <taxon>Actinidiaceae</taxon>
        <taxon>Actinidia</taxon>
    </lineage>
</organism>
<feature type="domain" description="FHA" evidence="2">
    <location>
        <begin position="30"/>
        <end position="80"/>
    </location>
</feature>
<dbReference type="InParanoid" id="A0A2R6PKN2"/>
<dbReference type="SMART" id="SM00240">
    <property type="entry name" value="FHA"/>
    <property type="match status" value="1"/>
</dbReference>
<dbReference type="InterPro" id="IPR000253">
    <property type="entry name" value="FHA_dom"/>
</dbReference>